<reference evidence="2" key="1">
    <citation type="submission" date="2021-05" db="EMBL/GenBank/DDBJ databases">
        <authorList>
            <person name="Stine C."/>
        </authorList>
    </citation>
    <scope>NUCLEOTIDE SEQUENCE</scope>
    <source>
        <strain evidence="2">TDS0091212</strain>
    </source>
</reference>
<gene>
    <name evidence="2" type="ORF">KIN13_23375</name>
</gene>
<evidence type="ECO:0000256" key="1">
    <source>
        <dbReference type="SAM" id="Phobius"/>
    </source>
</evidence>
<comment type="caution">
    <text evidence="2">The sequence shown here is derived from an EMBL/GenBank/DDBJ whole genome shotgun (WGS) entry which is preliminary data.</text>
</comment>
<proteinExistence type="predicted"/>
<dbReference type="AlphaFoldDB" id="A0AAW4L1C8"/>
<dbReference type="PANTHER" id="PTHR36153">
    <property type="entry name" value="INNER MEMBRANE PROTEIN-RELATED"/>
    <property type="match status" value="1"/>
</dbReference>
<organism evidence="2 3">
    <name type="scientific">Vibrio cholerae</name>
    <dbReference type="NCBI Taxonomy" id="666"/>
    <lineage>
        <taxon>Bacteria</taxon>
        <taxon>Pseudomonadati</taxon>
        <taxon>Pseudomonadota</taxon>
        <taxon>Gammaproteobacteria</taxon>
        <taxon>Vibrionales</taxon>
        <taxon>Vibrionaceae</taxon>
        <taxon>Vibrio</taxon>
    </lineage>
</organism>
<keyword evidence="1" id="KW-0812">Transmembrane</keyword>
<feature type="non-terminal residue" evidence="2">
    <location>
        <position position="1"/>
    </location>
</feature>
<dbReference type="PANTHER" id="PTHR36153:SF1">
    <property type="entry name" value="TYPE VI SECRETION SYSTEM COMPONENT TSSM1"/>
    <property type="match status" value="1"/>
</dbReference>
<reference evidence="2" key="2">
    <citation type="submission" date="2023-08" db="EMBL/GenBank/DDBJ databases">
        <title>Vibrio cholerae Outbreaks in Tanzania Exemplify Founder Flush: Simultaneous Increases in Population Size and Genetic Diversity.</title>
        <authorList>
            <person name="Debes A.K."/>
            <person name="Mohammed A."/>
            <person name="Maseke I."/>
            <person name="Almeida M."/>
            <person name="Li S."/>
            <person name="Matimba H."/>
            <person name="Joachim A."/>
            <person name="Mizinduko M."/>
            <person name="Nyanga S."/>
            <person name="Kelly M."/>
            <person name="Kachwamba Y."/>
            <person name="Schaffer A.M."/>
            <person name="Nyanga A.S."/>
            <person name="Mghamba J."/>
            <person name="Mosha F.S."/>
            <person name="Sack D.A."/>
            <person name="Stine O.C."/>
        </authorList>
    </citation>
    <scope>NUCLEOTIDE SEQUENCE</scope>
    <source>
        <strain evidence="2">TDS0091212</strain>
    </source>
</reference>
<feature type="non-terminal residue" evidence="2">
    <location>
        <position position="100"/>
    </location>
</feature>
<evidence type="ECO:0000313" key="3">
    <source>
        <dbReference type="Proteomes" id="UP001196338"/>
    </source>
</evidence>
<dbReference type="Proteomes" id="UP001196338">
    <property type="component" value="Unassembled WGS sequence"/>
</dbReference>
<protein>
    <submittedName>
        <fullName evidence="2">Uncharacterized protein</fullName>
    </submittedName>
</protein>
<feature type="transmembrane region" description="Helical" evidence="1">
    <location>
        <begin position="12"/>
        <end position="30"/>
    </location>
</feature>
<dbReference type="RefSeq" id="WP_213421907.1">
    <property type="nucleotide sequence ID" value="NZ_JAHBND010001261.1"/>
</dbReference>
<evidence type="ECO:0000313" key="2">
    <source>
        <dbReference type="EMBL" id="MBS7676334.1"/>
    </source>
</evidence>
<dbReference type="InterPro" id="IPR053156">
    <property type="entry name" value="T6SS_TssM-like"/>
</dbReference>
<dbReference type="EMBL" id="JAHBND010001261">
    <property type="protein sequence ID" value="MBS7676334.1"/>
    <property type="molecule type" value="Genomic_DNA"/>
</dbReference>
<sequence length="100" mass="11345">GPLLDVLVPEGRRWALIVLVFALWVAYRVFRIIQARRQAAEVMRSLAAETPVDPNSVATAEELSTLRQRMDEALALLKKAKLGGDERRNLYELPWYVIIG</sequence>
<keyword evidence="1" id="KW-0472">Membrane</keyword>
<keyword evidence="1" id="KW-1133">Transmembrane helix</keyword>
<name>A0AAW4L1C8_VIBCL</name>
<accession>A0AAW4L1C8</accession>